<dbReference type="WBParaSite" id="jg11871">
    <property type="protein sequence ID" value="jg11871"/>
    <property type="gene ID" value="jg11871"/>
</dbReference>
<dbReference type="SMART" id="SM00343">
    <property type="entry name" value="ZnF_C2HC"/>
    <property type="match status" value="2"/>
</dbReference>
<dbReference type="AlphaFoldDB" id="A0A915CSU7"/>
<proteinExistence type="predicted"/>
<dbReference type="Proteomes" id="UP000887574">
    <property type="component" value="Unplaced"/>
</dbReference>
<dbReference type="GO" id="GO:0008270">
    <property type="term" value="F:zinc ion binding"/>
    <property type="evidence" value="ECO:0007669"/>
    <property type="project" value="InterPro"/>
</dbReference>
<dbReference type="Gene3D" id="4.10.60.10">
    <property type="entry name" value="Zinc finger, CCHC-type"/>
    <property type="match status" value="1"/>
</dbReference>
<name>A0A915CSU7_9BILA</name>
<evidence type="ECO:0000313" key="4">
    <source>
        <dbReference type="WBParaSite" id="jg11871"/>
    </source>
</evidence>
<dbReference type="InterPro" id="IPR001878">
    <property type="entry name" value="Znf_CCHC"/>
</dbReference>
<dbReference type="GO" id="GO:0003676">
    <property type="term" value="F:nucleic acid binding"/>
    <property type="evidence" value="ECO:0007669"/>
    <property type="project" value="InterPro"/>
</dbReference>
<reference evidence="4" key="1">
    <citation type="submission" date="2022-11" db="UniProtKB">
        <authorList>
            <consortium name="WormBaseParasite"/>
        </authorList>
    </citation>
    <scope>IDENTIFICATION</scope>
</reference>
<evidence type="ECO:0000259" key="2">
    <source>
        <dbReference type="SMART" id="SM00343"/>
    </source>
</evidence>
<keyword evidence="3" id="KW-1185">Reference proteome</keyword>
<accession>A0A915CSU7</accession>
<sequence length="91" mass="9842">MPAMAIEWDNSGVRGMRVILNFWLIVRFFAGGSGAGCSICQICRQEDHLTNDCPDAHSGYQECEHCGQVDHATENCPHHAHLDDGSDGGAA</sequence>
<dbReference type="InterPro" id="IPR036875">
    <property type="entry name" value="Znf_CCHC_sf"/>
</dbReference>
<feature type="signal peptide" evidence="1">
    <location>
        <begin position="1"/>
        <end position="34"/>
    </location>
</feature>
<keyword evidence="1" id="KW-0732">Signal</keyword>
<protein>
    <submittedName>
        <fullName evidence="4">CCHC-type domain-containing protein</fullName>
    </submittedName>
</protein>
<evidence type="ECO:0000256" key="1">
    <source>
        <dbReference type="SAM" id="SignalP"/>
    </source>
</evidence>
<dbReference type="GO" id="GO:0019899">
    <property type="term" value="F:enzyme binding"/>
    <property type="evidence" value="ECO:0007669"/>
    <property type="project" value="UniProtKB-ARBA"/>
</dbReference>
<evidence type="ECO:0000313" key="3">
    <source>
        <dbReference type="Proteomes" id="UP000887574"/>
    </source>
</evidence>
<feature type="domain" description="CCHC-type" evidence="2">
    <location>
        <begin position="62"/>
        <end position="78"/>
    </location>
</feature>
<dbReference type="SUPFAM" id="SSF57756">
    <property type="entry name" value="Retrovirus zinc finger-like domains"/>
    <property type="match status" value="1"/>
</dbReference>
<feature type="domain" description="CCHC-type" evidence="2">
    <location>
        <begin position="39"/>
        <end position="55"/>
    </location>
</feature>
<organism evidence="3 4">
    <name type="scientific">Ditylenchus dipsaci</name>
    <dbReference type="NCBI Taxonomy" id="166011"/>
    <lineage>
        <taxon>Eukaryota</taxon>
        <taxon>Metazoa</taxon>
        <taxon>Ecdysozoa</taxon>
        <taxon>Nematoda</taxon>
        <taxon>Chromadorea</taxon>
        <taxon>Rhabditida</taxon>
        <taxon>Tylenchina</taxon>
        <taxon>Tylenchomorpha</taxon>
        <taxon>Sphaerularioidea</taxon>
        <taxon>Anguinidae</taxon>
        <taxon>Anguininae</taxon>
        <taxon>Ditylenchus</taxon>
    </lineage>
</organism>
<feature type="chain" id="PRO_5037663435" evidence="1">
    <location>
        <begin position="35"/>
        <end position="91"/>
    </location>
</feature>